<organism evidence="2 3">
    <name type="scientific">Sphingobium chungbukense</name>
    <dbReference type="NCBI Taxonomy" id="56193"/>
    <lineage>
        <taxon>Bacteria</taxon>
        <taxon>Pseudomonadati</taxon>
        <taxon>Pseudomonadota</taxon>
        <taxon>Alphaproteobacteria</taxon>
        <taxon>Sphingomonadales</taxon>
        <taxon>Sphingomonadaceae</taxon>
        <taxon>Sphingobium</taxon>
    </lineage>
</organism>
<keyword evidence="1" id="KW-0812">Transmembrane</keyword>
<keyword evidence="1" id="KW-1133">Transmembrane helix</keyword>
<dbReference type="EMBL" id="LBIC01000007">
    <property type="protein sequence ID" value="KKW91180.1"/>
    <property type="molecule type" value="Genomic_DNA"/>
</dbReference>
<dbReference type="PATRIC" id="fig|56193.3.peg.3466"/>
<keyword evidence="3" id="KW-1185">Reference proteome</keyword>
<feature type="transmembrane region" description="Helical" evidence="1">
    <location>
        <begin position="85"/>
        <end position="106"/>
    </location>
</feature>
<gene>
    <name evidence="2" type="ORF">YP76_16545</name>
</gene>
<evidence type="ECO:0000313" key="2">
    <source>
        <dbReference type="EMBL" id="KKW91180.1"/>
    </source>
</evidence>
<accession>A0A0M3AMV4</accession>
<sequence length="133" mass="13903">MRPVPYRNEATQGSLLFILSLWLSLGVALLSALAPLGPPSSLWAGSAFNPATTSVVLKARAHANPTVVGAAEPDGVGRAPLLAPAAIWMLPVMALLPGLVSALLALRFPAPFLSFPSFHLFSRPRARAPPAFS</sequence>
<dbReference type="Proteomes" id="UP000033874">
    <property type="component" value="Unassembled WGS sequence"/>
</dbReference>
<comment type="caution">
    <text evidence="2">The sequence shown here is derived from an EMBL/GenBank/DDBJ whole genome shotgun (WGS) entry which is preliminary data.</text>
</comment>
<evidence type="ECO:0000256" key="1">
    <source>
        <dbReference type="SAM" id="Phobius"/>
    </source>
</evidence>
<protein>
    <submittedName>
        <fullName evidence="2">Uncharacterized protein</fullName>
    </submittedName>
</protein>
<feature type="transmembrane region" description="Helical" evidence="1">
    <location>
        <begin position="12"/>
        <end position="34"/>
    </location>
</feature>
<dbReference type="STRING" id="56193.YP76_16545"/>
<name>A0A0M3AMV4_9SPHN</name>
<reference evidence="2 3" key="1">
    <citation type="submission" date="2015-04" db="EMBL/GenBank/DDBJ databases">
        <title>Genome sequence of aromatic hydrocarbons-degrading Sphingobium chungbukense DJ77.</title>
        <authorList>
            <person name="Kim Y.-C."/>
            <person name="Chae J.-C."/>
        </authorList>
    </citation>
    <scope>NUCLEOTIDE SEQUENCE [LARGE SCALE GENOMIC DNA]</scope>
    <source>
        <strain evidence="2 3">DJ77</strain>
    </source>
</reference>
<proteinExistence type="predicted"/>
<dbReference type="AlphaFoldDB" id="A0A0M3AMV4"/>
<evidence type="ECO:0000313" key="3">
    <source>
        <dbReference type="Proteomes" id="UP000033874"/>
    </source>
</evidence>
<keyword evidence="1" id="KW-0472">Membrane</keyword>